<dbReference type="GO" id="GO:0005634">
    <property type="term" value="C:nucleus"/>
    <property type="evidence" value="ECO:0007669"/>
    <property type="project" value="TreeGrafter"/>
</dbReference>
<feature type="domain" description="C2H2-type" evidence="5">
    <location>
        <begin position="357"/>
        <end position="384"/>
    </location>
</feature>
<dbReference type="PANTHER" id="PTHR16515:SF21">
    <property type="entry name" value="PR DOMAIN ZINC FINGER PROTEIN 13"/>
    <property type="match status" value="1"/>
</dbReference>
<feature type="domain" description="C2H2-type" evidence="5">
    <location>
        <begin position="385"/>
        <end position="412"/>
    </location>
</feature>
<evidence type="ECO:0000256" key="4">
    <source>
        <dbReference type="SAM" id="MobiDB-lite"/>
    </source>
</evidence>
<feature type="domain" description="C2H2-type" evidence="5">
    <location>
        <begin position="415"/>
        <end position="443"/>
    </location>
</feature>
<proteinExistence type="predicted"/>
<reference evidence="7" key="1">
    <citation type="journal article" date="2023" name="Mol. Biol. Evol.">
        <title>Third-Generation Sequencing Reveals the Adaptive Role of the Epigenome in Three Deep-Sea Polychaetes.</title>
        <authorList>
            <person name="Perez M."/>
            <person name="Aroh O."/>
            <person name="Sun Y."/>
            <person name="Lan Y."/>
            <person name="Juniper S.K."/>
            <person name="Young C.R."/>
            <person name="Angers B."/>
            <person name="Qian P.Y."/>
        </authorList>
    </citation>
    <scope>NUCLEOTIDE SEQUENCE</scope>
    <source>
        <strain evidence="7">R07B-5</strain>
    </source>
</reference>
<evidence type="ECO:0000256" key="1">
    <source>
        <dbReference type="ARBA" id="ARBA00023015"/>
    </source>
</evidence>
<name>A0AAD9NJP3_RIDPI</name>
<dbReference type="GO" id="GO:0010468">
    <property type="term" value="P:regulation of gene expression"/>
    <property type="evidence" value="ECO:0007669"/>
    <property type="project" value="TreeGrafter"/>
</dbReference>
<dbReference type="SUPFAM" id="SSF57667">
    <property type="entry name" value="beta-beta-alpha zinc fingers"/>
    <property type="match status" value="1"/>
</dbReference>
<dbReference type="SMART" id="SM00355">
    <property type="entry name" value="ZnF_C2H2"/>
    <property type="match status" value="4"/>
</dbReference>
<dbReference type="PANTHER" id="PTHR16515">
    <property type="entry name" value="PR DOMAIN ZINC FINGER PROTEIN"/>
    <property type="match status" value="1"/>
</dbReference>
<dbReference type="Gene3D" id="2.170.270.10">
    <property type="entry name" value="SET domain"/>
    <property type="match status" value="1"/>
</dbReference>
<feature type="region of interest" description="Disordered" evidence="4">
    <location>
        <begin position="430"/>
        <end position="449"/>
    </location>
</feature>
<keyword evidence="8" id="KW-1185">Reference proteome</keyword>
<evidence type="ECO:0000259" key="5">
    <source>
        <dbReference type="PROSITE" id="PS50157"/>
    </source>
</evidence>
<dbReference type="AlphaFoldDB" id="A0AAD9NJP3"/>
<dbReference type="Pfam" id="PF21549">
    <property type="entry name" value="PRDM2_PR"/>
    <property type="match status" value="1"/>
</dbReference>
<keyword evidence="2" id="KW-0804">Transcription</keyword>
<keyword evidence="3" id="KW-0862">Zinc</keyword>
<evidence type="ECO:0000256" key="3">
    <source>
        <dbReference type="PROSITE-ProRule" id="PRU00042"/>
    </source>
</evidence>
<gene>
    <name evidence="7" type="ORF">NP493_1142g00047</name>
</gene>
<dbReference type="InterPro" id="IPR036236">
    <property type="entry name" value="Znf_C2H2_sf"/>
</dbReference>
<evidence type="ECO:0008006" key="9">
    <source>
        <dbReference type="Google" id="ProtNLM"/>
    </source>
</evidence>
<dbReference type="PROSITE" id="PS00028">
    <property type="entry name" value="ZINC_FINGER_C2H2_1"/>
    <property type="match status" value="4"/>
</dbReference>
<dbReference type="InterPro" id="IPR001214">
    <property type="entry name" value="SET_dom"/>
</dbReference>
<dbReference type="FunFam" id="3.30.160.60:FF:000616">
    <property type="entry name" value="PR domain zinc finger protein 13"/>
    <property type="match status" value="1"/>
</dbReference>
<feature type="domain" description="SET" evidence="6">
    <location>
        <begin position="15"/>
        <end position="129"/>
    </location>
</feature>
<feature type="domain" description="C2H2-type" evidence="5">
    <location>
        <begin position="152"/>
        <end position="179"/>
    </location>
</feature>
<evidence type="ECO:0000259" key="6">
    <source>
        <dbReference type="PROSITE" id="PS50280"/>
    </source>
</evidence>
<comment type="caution">
    <text evidence="7">The sequence shown here is derived from an EMBL/GenBank/DDBJ whole genome shotgun (WGS) entry which is preliminary data.</text>
</comment>
<dbReference type="Gene3D" id="3.30.160.60">
    <property type="entry name" value="Classic Zinc Finger"/>
    <property type="match status" value="2"/>
</dbReference>
<dbReference type="PROSITE" id="PS50157">
    <property type="entry name" value="ZINC_FINGER_C2H2_2"/>
    <property type="match status" value="4"/>
</dbReference>
<dbReference type="EMBL" id="JAODUO010001140">
    <property type="protein sequence ID" value="KAK2170786.1"/>
    <property type="molecule type" value="Genomic_DNA"/>
</dbReference>
<organism evidence="7 8">
    <name type="scientific">Ridgeia piscesae</name>
    <name type="common">Tubeworm</name>
    <dbReference type="NCBI Taxonomy" id="27915"/>
    <lineage>
        <taxon>Eukaryota</taxon>
        <taxon>Metazoa</taxon>
        <taxon>Spiralia</taxon>
        <taxon>Lophotrochozoa</taxon>
        <taxon>Annelida</taxon>
        <taxon>Polychaeta</taxon>
        <taxon>Sedentaria</taxon>
        <taxon>Canalipalpata</taxon>
        <taxon>Sabellida</taxon>
        <taxon>Siboglinidae</taxon>
        <taxon>Ridgeia</taxon>
    </lineage>
</organism>
<dbReference type="InterPro" id="IPR050331">
    <property type="entry name" value="Zinc_finger"/>
</dbReference>
<accession>A0AAD9NJP3</accession>
<protein>
    <recommendedName>
        <fullName evidence="9">PR domain zinc finger protein 13</fullName>
    </recommendedName>
</protein>
<dbReference type="InterPro" id="IPR013087">
    <property type="entry name" value="Znf_C2H2_type"/>
</dbReference>
<dbReference type="InterPro" id="IPR046341">
    <property type="entry name" value="SET_dom_sf"/>
</dbReference>
<dbReference type="GO" id="GO:0008270">
    <property type="term" value="F:zinc ion binding"/>
    <property type="evidence" value="ECO:0007669"/>
    <property type="project" value="UniProtKB-KW"/>
</dbReference>
<sequence>MSQQYQKHAKSSVTAPVAVRTLSHIPAGFSLGHIDGELALGTTVSETRTFGHEIEVVLRDGTVQNAVRHHRHAVNGRNARDWVLHIAAARDRHEQNVEAVSQHGLSGSDVSYRTTRDIARGEHLFVWYGEELARHIGVPILTPGNIRGNQEYVCTRCLMCFQHPNTLKSHILWHCRQVSPSAAAVGHQPNQPVQAIHPALSCRHIASVAARASCPSPRHLVRYGEMIATMEKLHVALQEQYLRHQHGSLLTFGDVPKSVRRLALPALPEGRLRTTDCNYTVSCATGYSNNCLSIHRPRQPRPPSTPATHHRMKQLPVDMLETTVSGYNPNTSRMFPESYELAVDNSRYPSGAAHKRHLCVYCGKLYSRKYGLKIHLRTHTGYKPLRCRVCARPFGDPSNLNKHERLHAADASASYRCSHCGKTLARRRDWERHMQSRHPTEPRVNPVKGTETDRCMLNGLGNDWNVAIVSDNW</sequence>
<feature type="compositionally biased region" description="Basic and acidic residues" evidence="4">
    <location>
        <begin position="430"/>
        <end position="441"/>
    </location>
</feature>
<keyword evidence="1" id="KW-0805">Transcription regulation</keyword>
<dbReference type="PROSITE" id="PS50280">
    <property type="entry name" value="SET"/>
    <property type="match status" value="1"/>
</dbReference>
<keyword evidence="3" id="KW-0479">Metal-binding</keyword>
<evidence type="ECO:0000313" key="7">
    <source>
        <dbReference type="EMBL" id="KAK2170786.1"/>
    </source>
</evidence>
<dbReference type="Proteomes" id="UP001209878">
    <property type="component" value="Unassembled WGS sequence"/>
</dbReference>
<keyword evidence="3" id="KW-0863">Zinc-finger</keyword>
<evidence type="ECO:0000313" key="8">
    <source>
        <dbReference type="Proteomes" id="UP001209878"/>
    </source>
</evidence>
<evidence type="ECO:0000256" key="2">
    <source>
        <dbReference type="ARBA" id="ARBA00023163"/>
    </source>
</evidence>
<dbReference type="Pfam" id="PF00096">
    <property type="entry name" value="zf-C2H2"/>
    <property type="match status" value="3"/>
</dbReference>